<protein>
    <submittedName>
        <fullName evidence="5">Extracellular solute-binding protein</fullName>
    </submittedName>
</protein>
<dbReference type="EMBL" id="JAENHN010000010">
    <property type="protein sequence ID" value="MBK1809846.1"/>
    <property type="molecule type" value="Genomic_DNA"/>
</dbReference>
<dbReference type="InterPro" id="IPR006059">
    <property type="entry name" value="SBP"/>
</dbReference>
<evidence type="ECO:0000256" key="2">
    <source>
        <dbReference type="ARBA" id="ARBA00022448"/>
    </source>
</evidence>
<evidence type="ECO:0000313" key="5">
    <source>
        <dbReference type="EMBL" id="MBK1809846.1"/>
    </source>
</evidence>
<sequence>MRKKLLRAIMLMAAVTVSTGLFIGCSKDEKNESKGDAKPTTVDTLTVWSNNAATKNEDEKVVEDFNNGIGKEKGIKIEYKIYGSDYSNVLSVALAGGQGPNLFKVPQTNLAQYATVGYILPLEDLPGGKDYLKTYGDSLQAGYNKIKGKTYTVPQSISTLGVAYNKDLLKKNGYDAPPKTWAELEEMAKTITKNGKGKEFGFVEGLKSTGYASVNGLWQYAASLGHNEYDQKAGSFDFSSMKPFVERLASMKKQGVWFPGSEGLNNDAARAQFAEGNIGFKLSASWDAGVWQDQFPAKMNWGICRPVEDTSKSYKDYTYQTFSFAIGAKSKGNEAKALEVLKAFTSDDAATKLYEAGKAIPYKADLIKNSKNKPKTKNFDAFADLSNAYQYPLSPKGDIKLEGDTIENVLMKIIVNGEDAGKALADVDKRYNDALKKAEDKGLDINQYIDKTDVSSKK</sequence>
<dbReference type="Proteomes" id="UP000596739">
    <property type="component" value="Unassembled WGS sequence"/>
</dbReference>
<dbReference type="PANTHER" id="PTHR30061:SF50">
    <property type="entry name" value="MALTOSE_MALTODEXTRIN-BINDING PERIPLASMIC PROTEIN"/>
    <property type="match status" value="1"/>
</dbReference>
<keyword evidence="2" id="KW-0813">Transport</keyword>
<reference evidence="6" key="1">
    <citation type="submission" date="2021-01" db="EMBL/GenBank/DDBJ databases">
        <title>Genome public.</title>
        <authorList>
            <person name="Liu C."/>
            <person name="Sun Q."/>
        </authorList>
    </citation>
    <scope>NUCLEOTIDE SEQUENCE [LARGE SCALE GENOMIC DNA]</scope>
    <source>
        <strain evidence="6">YIM B02505</strain>
    </source>
</reference>
<name>A0ABS1EKG3_9CLOT</name>
<dbReference type="PANTHER" id="PTHR30061">
    <property type="entry name" value="MALTOSE-BINDING PERIPLASMIC PROTEIN"/>
    <property type="match status" value="1"/>
</dbReference>
<evidence type="ECO:0000256" key="3">
    <source>
        <dbReference type="ARBA" id="ARBA00022729"/>
    </source>
</evidence>
<keyword evidence="6" id="KW-1185">Reference proteome</keyword>
<evidence type="ECO:0000256" key="4">
    <source>
        <dbReference type="SAM" id="SignalP"/>
    </source>
</evidence>
<feature type="signal peptide" evidence="4">
    <location>
        <begin position="1"/>
        <end position="23"/>
    </location>
</feature>
<dbReference type="SUPFAM" id="SSF53850">
    <property type="entry name" value="Periplasmic binding protein-like II"/>
    <property type="match status" value="1"/>
</dbReference>
<dbReference type="Gene3D" id="3.40.190.10">
    <property type="entry name" value="Periplasmic binding protein-like II"/>
    <property type="match status" value="1"/>
</dbReference>
<comment type="caution">
    <text evidence="5">The sequence shown here is derived from an EMBL/GenBank/DDBJ whole genome shotgun (WGS) entry which is preliminary data.</text>
</comment>
<dbReference type="Pfam" id="PF01547">
    <property type="entry name" value="SBP_bac_1"/>
    <property type="match status" value="1"/>
</dbReference>
<dbReference type="RefSeq" id="WP_200266458.1">
    <property type="nucleotide sequence ID" value="NZ_JAENHN010000010.1"/>
</dbReference>
<feature type="chain" id="PRO_5045558517" evidence="4">
    <location>
        <begin position="24"/>
        <end position="458"/>
    </location>
</feature>
<proteinExistence type="inferred from homology"/>
<accession>A0ABS1EKG3</accession>
<keyword evidence="3 4" id="KW-0732">Signal</keyword>
<organism evidence="5 6">
    <name type="scientific">Clostridium yunnanense</name>
    <dbReference type="NCBI Taxonomy" id="2800325"/>
    <lineage>
        <taxon>Bacteria</taxon>
        <taxon>Bacillati</taxon>
        <taxon>Bacillota</taxon>
        <taxon>Clostridia</taxon>
        <taxon>Eubacteriales</taxon>
        <taxon>Clostridiaceae</taxon>
        <taxon>Clostridium</taxon>
    </lineage>
</organism>
<dbReference type="PROSITE" id="PS51257">
    <property type="entry name" value="PROKAR_LIPOPROTEIN"/>
    <property type="match status" value="1"/>
</dbReference>
<comment type="similarity">
    <text evidence="1">Belongs to the bacterial solute-binding protein 1 family.</text>
</comment>
<evidence type="ECO:0000256" key="1">
    <source>
        <dbReference type="ARBA" id="ARBA00008520"/>
    </source>
</evidence>
<evidence type="ECO:0000313" key="6">
    <source>
        <dbReference type="Proteomes" id="UP000596739"/>
    </source>
</evidence>
<gene>
    <name evidence="5" type="ORF">JHL18_04225</name>
</gene>